<keyword evidence="2" id="KW-0255">Endonuclease</keyword>
<dbReference type="Gene3D" id="3.60.10.10">
    <property type="entry name" value="Endonuclease/exonuclease/phosphatase"/>
    <property type="match status" value="1"/>
</dbReference>
<keyword evidence="3" id="KW-1185">Reference proteome</keyword>
<dbReference type="InterPro" id="IPR005135">
    <property type="entry name" value="Endo/exonuclease/phosphatase"/>
</dbReference>
<dbReference type="GO" id="GO:0004519">
    <property type="term" value="F:endonuclease activity"/>
    <property type="evidence" value="ECO:0007669"/>
    <property type="project" value="UniProtKB-KW"/>
</dbReference>
<dbReference type="PANTHER" id="PTHR14859:SF1">
    <property type="entry name" value="PGAP2-INTERACTING PROTEIN"/>
    <property type="match status" value="1"/>
</dbReference>
<dbReference type="Pfam" id="PF03372">
    <property type="entry name" value="Exo_endo_phos"/>
    <property type="match status" value="1"/>
</dbReference>
<dbReference type="PANTHER" id="PTHR14859">
    <property type="entry name" value="CALCOFLUOR WHITE HYPERSENSITIVE PROTEIN PRECURSOR"/>
    <property type="match status" value="1"/>
</dbReference>
<name>A0ABV9MU92_9ENTE</name>
<evidence type="ECO:0000313" key="2">
    <source>
        <dbReference type="EMBL" id="MFC4719110.1"/>
    </source>
</evidence>
<feature type="domain" description="Endonuclease/exonuclease/phosphatase" evidence="1">
    <location>
        <begin position="18"/>
        <end position="264"/>
    </location>
</feature>
<dbReference type="Proteomes" id="UP001595969">
    <property type="component" value="Unassembled WGS sequence"/>
</dbReference>
<dbReference type="CDD" id="cd09079">
    <property type="entry name" value="RgfB-like"/>
    <property type="match status" value="1"/>
</dbReference>
<sequence length="281" mass="32077">MKILTLNTHSWLEEQQAEKMDRLVEKIVTEDYDLIALQEVNQRVGGERAVLDDWYCLNEDNDRFPILVDNFAKVLAERLQIADCDYYWTWAFSHIGYEVFEEGLALFSKTPLLSTCTRVSACDDFADARRRILLSAVTEHQGQLYTFASAHHSWWENGAFQIEWQQAEAYLKQSPYPIILAGDFNQIAGTKGHDLILASELKLQDAYLAAEVKIGAATIEGPIAGWEEVAEALRIDYVFFTDAWVAKKYEVVFEGQREPLVSDHFGVAVELLLNKKCLEKS</sequence>
<dbReference type="InterPro" id="IPR036691">
    <property type="entry name" value="Endo/exonu/phosph_ase_sf"/>
</dbReference>
<dbReference type="SUPFAM" id="SSF56219">
    <property type="entry name" value="DNase I-like"/>
    <property type="match status" value="1"/>
</dbReference>
<comment type="caution">
    <text evidence="2">The sequence shown here is derived from an EMBL/GenBank/DDBJ whole genome shotgun (WGS) entry which is preliminary data.</text>
</comment>
<reference evidence="3" key="1">
    <citation type="journal article" date="2019" name="Int. J. Syst. Evol. Microbiol.">
        <title>The Global Catalogue of Microorganisms (GCM) 10K type strain sequencing project: providing services to taxonomists for standard genome sequencing and annotation.</title>
        <authorList>
            <consortium name="The Broad Institute Genomics Platform"/>
            <consortium name="The Broad Institute Genome Sequencing Center for Infectious Disease"/>
            <person name="Wu L."/>
            <person name="Ma J."/>
        </authorList>
    </citation>
    <scope>NUCLEOTIDE SEQUENCE [LARGE SCALE GENOMIC DNA]</scope>
    <source>
        <strain evidence="3">CGMCC 1.19032</strain>
    </source>
</reference>
<keyword evidence="2" id="KW-0540">Nuclease</keyword>
<dbReference type="InterPro" id="IPR051916">
    <property type="entry name" value="GPI-anchor_lipid_remodeler"/>
</dbReference>
<proteinExistence type="predicted"/>
<organism evidence="2 3">
    <name type="scientific">Enterococcus lemanii</name>
    <dbReference type="NCBI Taxonomy" id="1159752"/>
    <lineage>
        <taxon>Bacteria</taxon>
        <taxon>Bacillati</taxon>
        <taxon>Bacillota</taxon>
        <taxon>Bacilli</taxon>
        <taxon>Lactobacillales</taxon>
        <taxon>Enterococcaceae</taxon>
        <taxon>Enterococcus</taxon>
    </lineage>
</organism>
<dbReference type="EMBL" id="JBHSGS010000029">
    <property type="protein sequence ID" value="MFC4719110.1"/>
    <property type="molecule type" value="Genomic_DNA"/>
</dbReference>
<accession>A0ABV9MU92</accession>
<evidence type="ECO:0000313" key="3">
    <source>
        <dbReference type="Proteomes" id="UP001595969"/>
    </source>
</evidence>
<keyword evidence="2" id="KW-0378">Hydrolase</keyword>
<evidence type="ECO:0000259" key="1">
    <source>
        <dbReference type="Pfam" id="PF03372"/>
    </source>
</evidence>
<protein>
    <submittedName>
        <fullName evidence="2">Endonuclease/exonuclease/phosphatase family protein</fullName>
    </submittedName>
</protein>
<dbReference type="RefSeq" id="WP_204654288.1">
    <property type="nucleotide sequence ID" value="NZ_JAFBFD010000024.1"/>
</dbReference>
<gene>
    <name evidence="2" type="ORF">ACFO5I_05145</name>
</gene>